<dbReference type="AlphaFoldDB" id="A0AAV3GKB3"/>
<keyword evidence="1" id="KW-0472">Membrane</keyword>
<keyword evidence="1" id="KW-0812">Transmembrane</keyword>
<feature type="transmembrane region" description="Helical" evidence="1">
    <location>
        <begin position="47"/>
        <end position="69"/>
    </location>
</feature>
<dbReference type="Proteomes" id="UP000004117">
    <property type="component" value="Unassembled WGS sequence"/>
</dbReference>
<evidence type="ECO:0000313" key="3">
    <source>
        <dbReference type="Proteomes" id="UP000004117"/>
    </source>
</evidence>
<name>A0AAV3GKB3_ENTFL</name>
<dbReference type="EMBL" id="ALZR01000062">
    <property type="protein sequence ID" value="EJV16413.1"/>
    <property type="molecule type" value="Genomic_DNA"/>
</dbReference>
<accession>A0AAV3GKB3</accession>
<reference evidence="2 3" key="1">
    <citation type="submission" date="2012-04" db="EMBL/GenBank/DDBJ databases">
        <authorList>
            <person name="Weinstock G."/>
            <person name="Sodergren E."/>
            <person name="Lobos E.A."/>
            <person name="Fulton L."/>
            <person name="Fulton R."/>
            <person name="Courtney L."/>
            <person name="Fronick C."/>
            <person name="O'Laughlin M."/>
            <person name="Godfrey J."/>
            <person name="Wilson R.M."/>
            <person name="Miner T."/>
            <person name="Farmer C."/>
            <person name="Delehaunty K."/>
            <person name="Cordes M."/>
            <person name="Minx P."/>
            <person name="Tomlinson C."/>
            <person name="Chen J."/>
            <person name="Wollam A."/>
            <person name="Pepin K.H."/>
            <person name="Bhonagiri V."/>
            <person name="Zhang X."/>
            <person name="Suruliraj S."/>
            <person name="Warren W."/>
            <person name="Mitreva M."/>
            <person name="Mardis E.R."/>
            <person name="Wilson R.K."/>
        </authorList>
    </citation>
    <scope>NUCLEOTIDE SEQUENCE [LARGE SCALE GENOMIC DNA]</scope>
    <source>
        <strain evidence="2 3">ERV63</strain>
    </source>
</reference>
<evidence type="ECO:0008006" key="4">
    <source>
        <dbReference type="Google" id="ProtNLM"/>
    </source>
</evidence>
<feature type="transmembrane region" description="Helical" evidence="1">
    <location>
        <begin position="14"/>
        <end position="35"/>
    </location>
</feature>
<feature type="transmembrane region" description="Helical" evidence="1">
    <location>
        <begin position="76"/>
        <end position="96"/>
    </location>
</feature>
<protein>
    <recommendedName>
        <fullName evidence="4">PcfH protein</fullName>
    </recommendedName>
</protein>
<sequence>MNGEENFMLVFKRILSVMLFLPFFILHLLFRYIGILTLLTSGFTTTLLLIIARVLAFLFLIIPIVILATEELRIEWASWVGWLLFGLLVLLFHYLAALNEELGGWFLDFSDWLRKVPSKLWAE</sequence>
<organism evidence="2 3">
    <name type="scientific">Enterococcus faecalis ERV63</name>
    <dbReference type="NCBI Taxonomy" id="1134793"/>
    <lineage>
        <taxon>Bacteria</taxon>
        <taxon>Bacillati</taxon>
        <taxon>Bacillota</taxon>
        <taxon>Bacilli</taxon>
        <taxon>Lactobacillales</taxon>
        <taxon>Enterococcaceae</taxon>
        <taxon>Enterococcus</taxon>
    </lineage>
</organism>
<evidence type="ECO:0000313" key="2">
    <source>
        <dbReference type="EMBL" id="EJV16413.1"/>
    </source>
</evidence>
<gene>
    <name evidence="2" type="ORF">HMPREF1336_01756</name>
</gene>
<comment type="caution">
    <text evidence="2">The sequence shown here is derived from an EMBL/GenBank/DDBJ whole genome shotgun (WGS) entry which is preliminary data.</text>
</comment>
<keyword evidence="1" id="KW-1133">Transmembrane helix</keyword>
<proteinExistence type="predicted"/>
<evidence type="ECO:0000256" key="1">
    <source>
        <dbReference type="SAM" id="Phobius"/>
    </source>
</evidence>